<evidence type="ECO:0000256" key="3">
    <source>
        <dbReference type="ARBA" id="ARBA00029631"/>
    </source>
</evidence>
<keyword evidence="5" id="KW-1185">Reference proteome</keyword>
<dbReference type="Proteomes" id="UP000245771">
    <property type="component" value="Unassembled WGS sequence"/>
</dbReference>
<comment type="similarity">
    <text evidence="1">Belongs to the MTFP1 family.</text>
</comment>
<dbReference type="GeneID" id="37018011"/>
<evidence type="ECO:0000256" key="2">
    <source>
        <dbReference type="ARBA" id="ARBA00017835"/>
    </source>
</evidence>
<dbReference type="InParanoid" id="A0A316VK08"/>
<dbReference type="OrthoDB" id="424969at2759"/>
<evidence type="ECO:0000313" key="4">
    <source>
        <dbReference type="EMBL" id="PWN37564.1"/>
    </source>
</evidence>
<protein>
    <recommendedName>
        <fullName evidence="2">Mitochondrial fission process protein 1</fullName>
    </recommendedName>
    <alternativeName>
        <fullName evidence="3">Mitochondrial 18 kDa protein</fullName>
    </alternativeName>
</protein>
<dbReference type="GO" id="GO:0005739">
    <property type="term" value="C:mitochondrion"/>
    <property type="evidence" value="ECO:0007669"/>
    <property type="project" value="TreeGrafter"/>
</dbReference>
<evidence type="ECO:0000313" key="5">
    <source>
        <dbReference type="Proteomes" id="UP000245771"/>
    </source>
</evidence>
<gene>
    <name evidence="4" type="ORF">FA14DRAFT_117419</name>
</gene>
<name>A0A316VK08_9BASI</name>
<evidence type="ECO:0000256" key="1">
    <source>
        <dbReference type="ARBA" id="ARBA00009224"/>
    </source>
</evidence>
<dbReference type="Pfam" id="PF10558">
    <property type="entry name" value="MTP18"/>
    <property type="match status" value="1"/>
</dbReference>
<sequence>MSGLEKPDELQAAIEEGPSRYAAFAMRLRTLITASSRYIAYSSDIGEAFRPLTNPLIVRSAYGISWAYILGDCGYAGYLAHKERQGTLPSYNPLEASEGMHVGLVVARRAVFQSLASMALPAFTIHSIVRYSAPLFARSANARIRGSGPTIAGLAAVPALPFMFDHPVEHAVDYAFDFVEQQIAEAKAKAQEALDKKTK</sequence>
<dbReference type="InterPro" id="IPR019560">
    <property type="entry name" value="Mitochondrial_18_kDa_protein"/>
</dbReference>
<dbReference type="AlphaFoldDB" id="A0A316VK08"/>
<dbReference type="RefSeq" id="XP_025357866.1">
    <property type="nucleotide sequence ID" value="XM_025496230.1"/>
</dbReference>
<dbReference type="EMBL" id="KZ819602">
    <property type="protein sequence ID" value="PWN37564.1"/>
    <property type="molecule type" value="Genomic_DNA"/>
</dbReference>
<proteinExistence type="inferred from homology"/>
<organism evidence="4 5">
    <name type="scientific">Meira miltonrushii</name>
    <dbReference type="NCBI Taxonomy" id="1280837"/>
    <lineage>
        <taxon>Eukaryota</taxon>
        <taxon>Fungi</taxon>
        <taxon>Dikarya</taxon>
        <taxon>Basidiomycota</taxon>
        <taxon>Ustilaginomycotina</taxon>
        <taxon>Exobasidiomycetes</taxon>
        <taxon>Exobasidiales</taxon>
        <taxon>Brachybasidiaceae</taxon>
        <taxon>Meira</taxon>
    </lineage>
</organism>
<dbReference type="PANTHER" id="PTHR11001">
    <property type="entry name" value="MITOCHONDRIAL FISSION PROCESS PROTEIN 1"/>
    <property type="match status" value="1"/>
</dbReference>
<accession>A0A316VK08</accession>
<dbReference type="GO" id="GO:0000266">
    <property type="term" value="P:mitochondrial fission"/>
    <property type="evidence" value="ECO:0007669"/>
    <property type="project" value="TreeGrafter"/>
</dbReference>
<dbReference type="PANTHER" id="PTHR11001:SF2">
    <property type="entry name" value="MITOCHONDRIAL FISSION PROCESS PROTEIN 1"/>
    <property type="match status" value="1"/>
</dbReference>
<reference evidence="4 5" key="1">
    <citation type="journal article" date="2018" name="Mol. Biol. Evol.">
        <title>Broad Genomic Sampling Reveals a Smut Pathogenic Ancestry of the Fungal Clade Ustilaginomycotina.</title>
        <authorList>
            <person name="Kijpornyongpan T."/>
            <person name="Mondo S.J."/>
            <person name="Barry K."/>
            <person name="Sandor L."/>
            <person name="Lee J."/>
            <person name="Lipzen A."/>
            <person name="Pangilinan J."/>
            <person name="LaButti K."/>
            <person name="Hainaut M."/>
            <person name="Henrissat B."/>
            <person name="Grigoriev I.V."/>
            <person name="Spatafora J.W."/>
            <person name="Aime M.C."/>
        </authorList>
    </citation>
    <scope>NUCLEOTIDE SEQUENCE [LARGE SCALE GENOMIC DNA]</scope>
    <source>
        <strain evidence="4 5">MCA 3882</strain>
    </source>
</reference>